<gene>
    <name evidence="10" type="ORF">BB31_11715</name>
</gene>
<sequence length="432" mass="47052">MFVTPPPTSSGPTELLKTPESWLPNEHSLYRPRHSSRQRTALTCALAFFFVPVFLLVVGVRTEPFENRPLREFPGFGDGWSFFTGLSGWATDHLPLRQAGVNAADGISTGVFGDPPGAAAGAQDSTAGTPSTGRVPKGPQAYPQVIVGKDGWLYFGEDMHTRCEPVMDLDRVIALLNRLRQAVEASGRRFELVFAPDKSTMKPAQLPDQYAGHDCAPPRTAEFWGKVPAATRAIDLRGALADTERRLGRSVYVPNDTHWTFEAGLTMTYALAQAITPGVTATWEAKESGIRSWPADLERLLGRPVDRTLRAFALAPDGGADRTRYLASDFKTPLRLTQPDTPRGTLTPNMAVVADSFSQFASPFLAATCRDLTIVHTDTVAAGDDGTLKGLFEDRDVVVFEFVERNVVGGSSGLLRDEAIDRLARVLAQIPR</sequence>
<proteinExistence type="predicted"/>
<feature type="region of interest" description="Disordered" evidence="7">
    <location>
        <begin position="114"/>
        <end position="140"/>
    </location>
</feature>
<evidence type="ECO:0000259" key="9">
    <source>
        <dbReference type="Pfam" id="PF16822"/>
    </source>
</evidence>
<dbReference type="AlphaFoldDB" id="A0A2P2FWD8"/>
<evidence type="ECO:0000256" key="7">
    <source>
        <dbReference type="SAM" id="MobiDB-lite"/>
    </source>
</evidence>
<accession>A0A2P2FWD8</accession>
<dbReference type="EMBL" id="JFBM01000008">
    <property type="protein sequence ID" value="KFU81040.1"/>
    <property type="molecule type" value="Genomic_DNA"/>
</dbReference>
<protein>
    <recommendedName>
        <fullName evidence="9">AlgX/AlgJ SGNH hydrolase-like domain-containing protein</fullName>
    </recommendedName>
</protein>
<keyword evidence="3" id="KW-0808">Transferase</keyword>
<dbReference type="UniPathway" id="UPA00286"/>
<evidence type="ECO:0000313" key="10">
    <source>
        <dbReference type="EMBL" id="KFU81040.1"/>
    </source>
</evidence>
<dbReference type="GO" id="GO:0042597">
    <property type="term" value="C:periplasmic space"/>
    <property type="evidence" value="ECO:0007669"/>
    <property type="project" value="UniProtKB-SubCell"/>
</dbReference>
<feature type="domain" description="AlgX/AlgJ SGNH hydrolase-like" evidence="9">
    <location>
        <begin position="145"/>
        <end position="278"/>
    </location>
</feature>
<comment type="pathway">
    <text evidence="2">Glycan biosynthesis; alginate biosynthesis.</text>
</comment>
<keyword evidence="4" id="KW-0732">Signal</keyword>
<evidence type="ECO:0000256" key="8">
    <source>
        <dbReference type="SAM" id="Phobius"/>
    </source>
</evidence>
<keyword evidence="8" id="KW-0472">Membrane</keyword>
<keyword evidence="6" id="KW-0016">Alginate biosynthesis</keyword>
<evidence type="ECO:0000256" key="5">
    <source>
        <dbReference type="ARBA" id="ARBA00022764"/>
    </source>
</evidence>
<dbReference type="RefSeq" id="WP_241783475.1">
    <property type="nucleotide sequence ID" value="NZ_JFBM01000008.1"/>
</dbReference>
<dbReference type="InterPro" id="IPR031811">
    <property type="entry name" value="ALGX/ALGJ_SGNH-like"/>
</dbReference>
<feature type="compositionally biased region" description="Polar residues" evidence="7">
    <location>
        <begin position="123"/>
        <end position="132"/>
    </location>
</feature>
<dbReference type="GO" id="GO:0016740">
    <property type="term" value="F:transferase activity"/>
    <property type="evidence" value="ECO:0007669"/>
    <property type="project" value="UniProtKB-KW"/>
</dbReference>
<keyword evidence="8" id="KW-0812">Transmembrane</keyword>
<evidence type="ECO:0000256" key="2">
    <source>
        <dbReference type="ARBA" id="ARBA00005182"/>
    </source>
</evidence>
<organism evidence="10 11">
    <name type="scientific">Amycolatopsis lurida NRRL 2430</name>
    <dbReference type="NCBI Taxonomy" id="1460371"/>
    <lineage>
        <taxon>Bacteria</taxon>
        <taxon>Bacillati</taxon>
        <taxon>Actinomycetota</taxon>
        <taxon>Actinomycetes</taxon>
        <taxon>Pseudonocardiales</taxon>
        <taxon>Pseudonocardiaceae</taxon>
        <taxon>Amycolatopsis</taxon>
    </lineage>
</organism>
<dbReference type="Pfam" id="PF16822">
    <property type="entry name" value="ALGX"/>
    <property type="match status" value="1"/>
</dbReference>
<evidence type="ECO:0000313" key="11">
    <source>
        <dbReference type="Proteomes" id="UP000256220"/>
    </source>
</evidence>
<evidence type="ECO:0000256" key="4">
    <source>
        <dbReference type="ARBA" id="ARBA00022729"/>
    </source>
</evidence>
<feature type="transmembrane region" description="Helical" evidence="8">
    <location>
        <begin position="40"/>
        <end position="60"/>
    </location>
</feature>
<keyword evidence="5" id="KW-0574">Periplasm</keyword>
<comment type="caution">
    <text evidence="10">The sequence shown here is derived from an EMBL/GenBank/DDBJ whole genome shotgun (WGS) entry which is preliminary data.</text>
</comment>
<evidence type="ECO:0000256" key="3">
    <source>
        <dbReference type="ARBA" id="ARBA00022679"/>
    </source>
</evidence>
<evidence type="ECO:0000256" key="6">
    <source>
        <dbReference type="ARBA" id="ARBA00022841"/>
    </source>
</evidence>
<reference evidence="10 11" key="1">
    <citation type="journal article" date="2014" name="Genome Announc.">
        <title>Draft Genome Sequence of Amycolatopsis lurida NRRL 2430, Producer of the Glycopeptide Family Antibiotic Ristocetin.</title>
        <authorList>
            <person name="Kwun M.J."/>
            <person name="Hong H.J."/>
        </authorList>
    </citation>
    <scope>NUCLEOTIDE SEQUENCE [LARGE SCALE GENOMIC DNA]</scope>
    <source>
        <strain evidence="10 11">NRRL 2430</strain>
    </source>
</reference>
<evidence type="ECO:0000256" key="1">
    <source>
        <dbReference type="ARBA" id="ARBA00004418"/>
    </source>
</evidence>
<dbReference type="Proteomes" id="UP000256220">
    <property type="component" value="Unassembled WGS sequence"/>
</dbReference>
<keyword evidence="8" id="KW-1133">Transmembrane helix</keyword>
<keyword evidence="11" id="KW-1185">Reference proteome</keyword>
<name>A0A2P2FWD8_AMYLU</name>
<dbReference type="GO" id="GO:0042121">
    <property type="term" value="P:alginic acid biosynthetic process"/>
    <property type="evidence" value="ECO:0007669"/>
    <property type="project" value="UniProtKB-UniPathway"/>
</dbReference>
<comment type="subcellular location">
    <subcellularLocation>
        <location evidence="1">Periplasm</location>
    </subcellularLocation>
</comment>